<dbReference type="STRING" id="333138.LQ50_16885"/>
<evidence type="ECO:0008006" key="3">
    <source>
        <dbReference type="Google" id="ProtNLM"/>
    </source>
</evidence>
<dbReference type="OrthoDB" id="2880071at2"/>
<sequence length="145" mass="16568">MGKIIGFFFVVFLLAACGNETVENELNFFAAASENWRGEMSVLLPPPPEDNFQIEITYVYTGDENNSAQTVQYNHILEWHDSTHPSISSESDVLPGAENPKQITLFDTHFLGAYEIGQKWITEVVWFEDGEEMKEKLVFEEVEDQ</sequence>
<comment type="caution">
    <text evidence="1">The sequence shown here is derived from an EMBL/GenBank/DDBJ whole genome shotgun (WGS) entry which is preliminary data.</text>
</comment>
<evidence type="ECO:0000313" key="1">
    <source>
        <dbReference type="EMBL" id="KHF39219.1"/>
    </source>
</evidence>
<gene>
    <name evidence="1" type="ORF">LQ50_16885</name>
</gene>
<dbReference type="PROSITE" id="PS51257">
    <property type="entry name" value="PROKAR_LIPOPROTEIN"/>
    <property type="match status" value="1"/>
</dbReference>
<dbReference type="EMBL" id="JRJU01000022">
    <property type="protein sequence ID" value="KHF39219.1"/>
    <property type="molecule type" value="Genomic_DNA"/>
</dbReference>
<evidence type="ECO:0000313" key="2">
    <source>
        <dbReference type="Proteomes" id="UP000030832"/>
    </source>
</evidence>
<protein>
    <recommendedName>
        <fullName evidence="3">Lipoprotein</fullName>
    </recommendedName>
</protein>
<proteinExistence type="predicted"/>
<reference evidence="1 2" key="1">
    <citation type="submission" date="2014-09" db="EMBL/GenBank/DDBJ databases">
        <title>Genome sequencing and annotation of Bacillus Okhensis strain Kh10-101T.</title>
        <authorList>
            <person name="Prakash J.S."/>
        </authorList>
    </citation>
    <scope>NUCLEOTIDE SEQUENCE [LARGE SCALE GENOMIC DNA]</scope>
    <source>
        <strain evidence="2">Kh10-101T</strain>
    </source>
</reference>
<dbReference type="Proteomes" id="UP000030832">
    <property type="component" value="Unassembled WGS sequence"/>
</dbReference>
<keyword evidence="2" id="KW-1185">Reference proteome</keyword>
<name>A0A0B0IGM5_9BACI</name>
<dbReference type="RefSeq" id="WP_034631146.1">
    <property type="nucleotide sequence ID" value="NZ_JRJU01000022.1"/>
</dbReference>
<organism evidence="1 2">
    <name type="scientific">Halalkalibacter okhensis</name>
    <dbReference type="NCBI Taxonomy" id="333138"/>
    <lineage>
        <taxon>Bacteria</taxon>
        <taxon>Bacillati</taxon>
        <taxon>Bacillota</taxon>
        <taxon>Bacilli</taxon>
        <taxon>Bacillales</taxon>
        <taxon>Bacillaceae</taxon>
        <taxon>Halalkalibacter</taxon>
    </lineage>
</organism>
<dbReference type="AlphaFoldDB" id="A0A0B0IGM5"/>
<accession>A0A0B0IGM5</accession>